<keyword evidence="3" id="KW-1185">Reference proteome</keyword>
<feature type="compositionally biased region" description="Pro residues" evidence="1">
    <location>
        <begin position="112"/>
        <end position="134"/>
    </location>
</feature>
<accession>A0AAV7MBK4</accession>
<feature type="compositionally biased region" description="Polar residues" evidence="1">
    <location>
        <begin position="75"/>
        <end position="87"/>
    </location>
</feature>
<name>A0AAV7MBK4_PLEWA</name>
<gene>
    <name evidence="2" type="ORF">NDU88_004390</name>
</gene>
<evidence type="ECO:0000313" key="2">
    <source>
        <dbReference type="EMBL" id="KAJ1099288.1"/>
    </source>
</evidence>
<comment type="caution">
    <text evidence="2">The sequence shown here is derived from an EMBL/GenBank/DDBJ whole genome shotgun (WGS) entry which is preliminary data.</text>
</comment>
<dbReference type="AlphaFoldDB" id="A0AAV7MBK4"/>
<protein>
    <submittedName>
        <fullName evidence="2">Uncharacterized protein</fullName>
    </submittedName>
</protein>
<sequence length="183" mass="19268">MMSPHALALRPEPWALAALCLSRGTVQRGCTCPVSSRAHPPGANCTADQGPPRLRATQGPSTGDPEADRRHLTAAPTSHQGPSTGFRHQNGRPSLWRPNSPGTSRDTGPRPKALPPSIPPPDPHSVPPLAPPAHPLRCRTPGRTTRPSPLRSGPANSERRPEGPMPRAPCACGRSPDPSSGRP</sequence>
<feature type="region of interest" description="Disordered" evidence="1">
    <location>
        <begin position="32"/>
        <end position="183"/>
    </location>
</feature>
<dbReference type="Proteomes" id="UP001066276">
    <property type="component" value="Chromosome 10"/>
</dbReference>
<organism evidence="2 3">
    <name type="scientific">Pleurodeles waltl</name>
    <name type="common">Iberian ribbed newt</name>
    <dbReference type="NCBI Taxonomy" id="8319"/>
    <lineage>
        <taxon>Eukaryota</taxon>
        <taxon>Metazoa</taxon>
        <taxon>Chordata</taxon>
        <taxon>Craniata</taxon>
        <taxon>Vertebrata</taxon>
        <taxon>Euteleostomi</taxon>
        <taxon>Amphibia</taxon>
        <taxon>Batrachia</taxon>
        <taxon>Caudata</taxon>
        <taxon>Salamandroidea</taxon>
        <taxon>Salamandridae</taxon>
        <taxon>Pleurodelinae</taxon>
        <taxon>Pleurodeles</taxon>
    </lineage>
</organism>
<evidence type="ECO:0000313" key="3">
    <source>
        <dbReference type="Proteomes" id="UP001066276"/>
    </source>
</evidence>
<reference evidence="2" key="1">
    <citation type="journal article" date="2022" name="bioRxiv">
        <title>Sequencing and chromosome-scale assembly of the giantPleurodeles waltlgenome.</title>
        <authorList>
            <person name="Brown T."/>
            <person name="Elewa A."/>
            <person name="Iarovenko S."/>
            <person name="Subramanian E."/>
            <person name="Araus A.J."/>
            <person name="Petzold A."/>
            <person name="Susuki M."/>
            <person name="Suzuki K.-i.T."/>
            <person name="Hayashi T."/>
            <person name="Toyoda A."/>
            <person name="Oliveira C."/>
            <person name="Osipova E."/>
            <person name="Leigh N.D."/>
            <person name="Simon A."/>
            <person name="Yun M.H."/>
        </authorList>
    </citation>
    <scope>NUCLEOTIDE SEQUENCE</scope>
    <source>
        <strain evidence="2">20211129_DDA</strain>
        <tissue evidence="2">Liver</tissue>
    </source>
</reference>
<evidence type="ECO:0000256" key="1">
    <source>
        <dbReference type="SAM" id="MobiDB-lite"/>
    </source>
</evidence>
<proteinExistence type="predicted"/>
<dbReference type="EMBL" id="JANPWB010000014">
    <property type="protein sequence ID" value="KAJ1099288.1"/>
    <property type="molecule type" value="Genomic_DNA"/>
</dbReference>